<evidence type="ECO:0000256" key="14">
    <source>
        <dbReference type="SAM" id="Phobius"/>
    </source>
</evidence>
<keyword evidence="3 14" id="KW-0812">Transmembrane</keyword>
<feature type="transmembrane region" description="Helical" evidence="14">
    <location>
        <begin position="150"/>
        <end position="170"/>
    </location>
</feature>
<dbReference type="GO" id="GO:0071586">
    <property type="term" value="P:CAAX-box protein processing"/>
    <property type="evidence" value="ECO:0007669"/>
    <property type="project" value="InterPro"/>
</dbReference>
<keyword evidence="8 14" id="KW-1133">Transmembrane helix</keyword>
<dbReference type="FunFam" id="3.30.2010.10:FF:000002">
    <property type="entry name" value="CAAX prenyl protease"/>
    <property type="match status" value="1"/>
</dbReference>
<evidence type="ECO:0000256" key="8">
    <source>
        <dbReference type="ARBA" id="ARBA00022989"/>
    </source>
</evidence>
<evidence type="ECO:0000256" key="7">
    <source>
        <dbReference type="ARBA" id="ARBA00022833"/>
    </source>
</evidence>
<reference evidence="17 18" key="1">
    <citation type="submission" date="2018-05" db="EMBL/GenBank/DDBJ databases">
        <title>Genome sequencing, assembly and analysis of the novel insecticidal bacterium, Chromobacterium phragmitis.</title>
        <authorList>
            <person name="Sparks M.E."/>
            <person name="Blackburn M.B."/>
            <person name="Gundersen-Rindal D.E."/>
        </authorList>
    </citation>
    <scope>NUCLEOTIDE SEQUENCE [LARGE SCALE GENOMIC DNA]</scope>
    <source>
        <strain evidence="17">IIBBL 274-1</strain>
    </source>
</reference>
<organism evidence="17 18">
    <name type="scientific">Chromobacterium phragmitis</name>
    <dbReference type="NCBI Taxonomy" id="2202141"/>
    <lineage>
        <taxon>Bacteria</taxon>
        <taxon>Pseudomonadati</taxon>
        <taxon>Pseudomonadota</taxon>
        <taxon>Betaproteobacteria</taxon>
        <taxon>Neisseriales</taxon>
        <taxon>Chromobacteriaceae</taxon>
        <taxon>Chromobacterium</taxon>
    </lineage>
</organism>
<proteinExistence type="inferred from homology"/>
<comment type="subcellular location">
    <subcellularLocation>
        <location evidence="1">Endoplasmic reticulum membrane</location>
        <topology evidence="1">Multi-pass membrane protein</topology>
    </subcellularLocation>
</comment>
<feature type="transmembrane region" description="Helical" evidence="14">
    <location>
        <begin position="328"/>
        <end position="347"/>
    </location>
</feature>
<evidence type="ECO:0000313" key="18">
    <source>
        <dbReference type="Proteomes" id="UP000252038"/>
    </source>
</evidence>
<evidence type="ECO:0000256" key="3">
    <source>
        <dbReference type="ARBA" id="ARBA00022692"/>
    </source>
</evidence>
<feature type="transmembrane region" description="Helical" evidence="14">
    <location>
        <begin position="292"/>
        <end position="316"/>
    </location>
</feature>
<sequence length="415" mass="46235">MTEAFSLLFAAALSLTLCLKLWLGWRHIRHIAQRRDRVPDAFRDSITLEQHRHAADYTIAKTRLGLLSAWVDTALIAAFTFGGGLQWLAILSMQWFANPLLSGMALIVLFAMISSLISLPFSLYGTFGIEVRFGFNKMTPGLYLLDQLKGIGLSIAIGLPVLAIVLWLMNIAGPSWWLWVWLVLCAVQLLGLVLFPILIAPLYNKFWPLQDEALKARIDALLSRTGFRSNGIYVMDGSRRSSHSNAYFTGFGAGKRIVFYDTLLEKLSHDEIEAVLAHELGHYKRHHISKRIAVAFSLSLLFLALLGQLLHAPWFYAGLGVATPGTAMALLLFMLATPAFTFPLTPLSSRSSRKHEYEADDFASEQTRADDLICALVKLFRDNGTTLTPDPIHSAFYDSHPPAALRIQHLKGNQA</sequence>
<feature type="binding site" evidence="12">
    <location>
        <position position="282"/>
    </location>
    <ligand>
        <name>Zn(2+)</name>
        <dbReference type="ChEBI" id="CHEBI:29105"/>
        <note>catalytic</note>
    </ligand>
</feature>
<keyword evidence="5 13" id="KW-0378">Hydrolase</keyword>
<dbReference type="InterPro" id="IPR032456">
    <property type="entry name" value="Peptidase_M48_N"/>
</dbReference>
<dbReference type="InterPro" id="IPR001915">
    <property type="entry name" value="Peptidase_M48"/>
</dbReference>
<keyword evidence="7 12" id="KW-0862">Zinc</keyword>
<accession>A0A344UNJ4</accession>
<feature type="transmembrane region" description="Helical" evidence="14">
    <location>
        <begin position="176"/>
        <end position="200"/>
    </location>
</feature>
<dbReference type="Proteomes" id="UP000252038">
    <property type="component" value="Chromosome"/>
</dbReference>
<dbReference type="GO" id="GO:0046872">
    <property type="term" value="F:metal ion binding"/>
    <property type="evidence" value="ECO:0007669"/>
    <property type="project" value="UniProtKB-KW"/>
</dbReference>
<feature type="domain" description="CAAX prenyl protease 1 N-terminal" evidence="16">
    <location>
        <begin position="28"/>
        <end position="205"/>
    </location>
</feature>
<evidence type="ECO:0000256" key="13">
    <source>
        <dbReference type="RuleBase" id="RU003983"/>
    </source>
</evidence>
<keyword evidence="9 13" id="KW-0482">Metalloprotease</keyword>
<evidence type="ECO:0000256" key="11">
    <source>
        <dbReference type="PIRSR" id="PIRSR627057-1"/>
    </source>
</evidence>
<feature type="binding site" evidence="12">
    <location>
        <position position="278"/>
    </location>
    <ligand>
        <name>Zn(2+)</name>
        <dbReference type="ChEBI" id="CHEBI:29105"/>
        <note>catalytic</note>
    </ligand>
</feature>
<keyword evidence="2 13" id="KW-0645">Protease</keyword>
<evidence type="ECO:0000256" key="6">
    <source>
        <dbReference type="ARBA" id="ARBA00022824"/>
    </source>
</evidence>
<dbReference type="CDD" id="cd07343">
    <property type="entry name" value="M48A_Zmpste24p_like"/>
    <property type="match status" value="1"/>
</dbReference>
<dbReference type="Gene3D" id="3.30.2010.10">
    <property type="entry name" value="Metalloproteases ('zincins'), catalytic domain"/>
    <property type="match status" value="1"/>
</dbReference>
<evidence type="ECO:0000256" key="5">
    <source>
        <dbReference type="ARBA" id="ARBA00022801"/>
    </source>
</evidence>
<name>A0A344UNJ4_9NEIS</name>
<evidence type="ECO:0000259" key="15">
    <source>
        <dbReference type="Pfam" id="PF01435"/>
    </source>
</evidence>
<dbReference type="Pfam" id="PF01435">
    <property type="entry name" value="Peptidase_M48"/>
    <property type="match status" value="1"/>
</dbReference>
<dbReference type="PANTHER" id="PTHR10120">
    <property type="entry name" value="CAAX PRENYL PROTEASE 1"/>
    <property type="match status" value="1"/>
</dbReference>
<evidence type="ECO:0000256" key="12">
    <source>
        <dbReference type="PIRSR" id="PIRSR627057-2"/>
    </source>
</evidence>
<dbReference type="GO" id="GO:0004222">
    <property type="term" value="F:metalloendopeptidase activity"/>
    <property type="evidence" value="ECO:0007669"/>
    <property type="project" value="InterPro"/>
</dbReference>
<evidence type="ECO:0000313" key="17">
    <source>
        <dbReference type="EMBL" id="AXE36842.1"/>
    </source>
</evidence>
<evidence type="ECO:0000259" key="16">
    <source>
        <dbReference type="Pfam" id="PF16491"/>
    </source>
</evidence>
<keyword evidence="10 14" id="KW-0472">Membrane</keyword>
<evidence type="ECO:0000256" key="1">
    <source>
        <dbReference type="ARBA" id="ARBA00004477"/>
    </source>
</evidence>
<feature type="transmembrane region" description="Helical" evidence="14">
    <location>
        <begin position="6"/>
        <end position="25"/>
    </location>
</feature>
<dbReference type="AlphaFoldDB" id="A0A344UNJ4"/>
<evidence type="ECO:0000256" key="2">
    <source>
        <dbReference type="ARBA" id="ARBA00022670"/>
    </source>
</evidence>
<dbReference type="InterPro" id="IPR027057">
    <property type="entry name" value="CAXX_Prtase_1"/>
</dbReference>
<keyword evidence="6" id="KW-0256">Endoplasmic reticulum</keyword>
<comment type="cofactor">
    <cofactor evidence="12 13">
        <name>Zn(2+)</name>
        <dbReference type="ChEBI" id="CHEBI:29105"/>
    </cofactor>
    <text evidence="12 13">Binds 1 zinc ion per subunit.</text>
</comment>
<feature type="domain" description="Peptidase M48" evidence="15">
    <location>
        <begin position="208"/>
        <end position="412"/>
    </location>
</feature>
<feature type="active site" description="Proton donor" evidence="11">
    <location>
        <position position="360"/>
    </location>
</feature>
<evidence type="ECO:0000256" key="4">
    <source>
        <dbReference type="ARBA" id="ARBA00022723"/>
    </source>
</evidence>
<comment type="similarity">
    <text evidence="13">Belongs to the peptidase M48 family.</text>
</comment>
<dbReference type="Pfam" id="PF16491">
    <property type="entry name" value="Peptidase_M48_N"/>
    <property type="match status" value="1"/>
</dbReference>
<protein>
    <submittedName>
        <fullName evidence="17">Peptidase M48</fullName>
    </submittedName>
</protein>
<dbReference type="EMBL" id="CP029554">
    <property type="protein sequence ID" value="AXE36842.1"/>
    <property type="molecule type" value="Genomic_DNA"/>
</dbReference>
<feature type="binding site" evidence="12">
    <location>
        <position position="356"/>
    </location>
    <ligand>
        <name>Zn(2+)</name>
        <dbReference type="ChEBI" id="CHEBI:29105"/>
        <note>catalytic</note>
    </ligand>
</feature>
<evidence type="ECO:0000256" key="10">
    <source>
        <dbReference type="ARBA" id="ARBA00023136"/>
    </source>
</evidence>
<feature type="transmembrane region" description="Helical" evidence="14">
    <location>
        <begin position="103"/>
        <end position="129"/>
    </location>
</feature>
<evidence type="ECO:0000256" key="9">
    <source>
        <dbReference type="ARBA" id="ARBA00023049"/>
    </source>
</evidence>
<feature type="transmembrane region" description="Helical" evidence="14">
    <location>
        <begin position="73"/>
        <end position="97"/>
    </location>
</feature>
<gene>
    <name evidence="17" type="ORF">DK843_02080</name>
</gene>
<dbReference type="KEGG" id="chrb:DK843_02080"/>
<dbReference type="RefSeq" id="WP_114074400.1">
    <property type="nucleotide sequence ID" value="NZ_CP029554.1"/>
</dbReference>
<feature type="active site" evidence="11">
    <location>
        <position position="279"/>
    </location>
</feature>
<keyword evidence="4 12" id="KW-0479">Metal-binding</keyword>